<dbReference type="EMBL" id="JACOOT010000030">
    <property type="protein sequence ID" value="MBC5651941.1"/>
    <property type="molecule type" value="Genomic_DNA"/>
</dbReference>
<name>A0A8I0ADV1_9FIRM</name>
<evidence type="ECO:0000313" key="2">
    <source>
        <dbReference type="EMBL" id="MBC5651941.1"/>
    </source>
</evidence>
<dbReference type="RefSeq" id="WP_021924907.1">
    <property type="nucleotide sequence ID" value="NZ_JACOOT010000030.1"/>
</dbReference>
<dbReference type="AlphaFoldDB" id="A0A8I0ADV1"/>
<accession>A0A8I0ADV1</accession>
<feature type="region of interest" description="Disordered" evidence="1">
    <location>
        <begin position="29"/>
        <end position="49"/>
    </location>
</feature>
<feature type="compositionally biased region" description="Basic and acidic residues" evidence="1">
    <location>
        <begin position="32"/>
        <end position="49"/>
    </location>
</feature>
<gene>
    <name evidence="2" type="ORF">H8S54_12695</name>
</gene>
<keyword evidence="3" id="KW-1185">Reference proteome</keyword>
<evidence type="ECO:0000313" key="3">
    <source>
        <dbReference type="Proteomes" id="UP000652847"/>
    </source>
</evidence>
<reference evidence="2 3" key="1">
    <citation type="submission" date="2020-08" db="EMBL/GenBank/DDBJ databases">
        <title>Genome public.</title>
        <authorList>
            <person name="Liu C."/>
            <person name="Sun Q."/>
        </authorList>
    </citation>
    <scope>NUCLEOTIDE SEQUENCE [LARGE SCALE GENOMIC DNA]</scope>
    <source>
        <strain evidence="2 3">BX17</strain>
    </source>
</reference>
<dbReference type="Gene3D" id="1.20.5.2950">
    <property type="match status" value="1"/>
</dbReference>
<proteinExistence type="predicted"/>
<protein>
    <recommendedName>
        <fullName evidence="4">ATPase</fullName>
    </recommendedName>
</protein>
<sequence>MEQIIGKLSEIETTAQSIMNDAAQKKKALSAEMERQSKEFDTQLEKHTEEQIQEIRRNLEGEKDKRLASLREDTQAALSELDAYYAKNHERLSKEIFEKIIQEEVM</sequence>
<organism evidence="2 3">
    <name type="scientific">Blautia segnis</name>
    <dbReference type="NCBI Taxonomy" id="2763030"/>
    <lineage>
        <taxon>Bacteria</taxon>
        <taxon>Bacillati</taxon>
        <taxon>Bacillota</taxon>
        <taxon>Clostridia</taxon>
        <taxon>Lachnospirales</taxon>
        <taxon>Lachnospiraceae</taxon>
        <taxon>Blautia</taxon>
    </lineage>
</organism>
<evidence type="ECO:0000256" key="1">
    <source>
        <dbReference type="SAM" id="MobiDB-lite"/>
    </source>
</evidence>
<evidence type="ECO:0008006" key="4">
    <source>
        <dbReference type="Google" id="ProtNLM"/>
    </source>
</evidence>
<comment type="caution">
    <text evidence="2">The sequence shown here is derived from an EMBL/GenBank/DDBJ whole genome shotgun (WGS) entry which is preliminary data.</text>
</comment>
<dbReference type="Proteomes" id="UP000652847">
    <property type="component" value="Unassembled WGS sequence"/>
</dbReference>